<sequence length="323" mass="34679">MAADTLLRRKIIDEIRWGKPDMGFDKRGLLAAAAAGAMLVTAAPVAQAATPELLLVHGHGDPAKGKNCNGATWDEAIDYYTSAGSLSRDQITTVAYYEGNGPGGPNAGNCDAVVSAASKETKIQFIARDFANYVHDNYTSKGKSVNIAAHSMGGLVTRVALLGTAEGWSGFPSSMDVDNVVTAGTPHQGVKEDREDHTAQWDQMERGSGFLDALHADGRELGDSWTNGTDWTVIGSAEDGVVSYNSAIDKGNRADQKFGYLSHDSGTEAVTHSGIREITGPHTYEMHYWHDSGDHDTYHTDNGWAPLKSMYKAALYKGDDLPR</sequence>
<evidence type="ECO:0000313" key="2">
    <source>
        <dbReference type="EMBL" id="MBB3663544.1"/>
    </source>
</evidence>
<dbReference type="InterPro" id="IPR029058">
    <property type="entry name" value="AB_hydrolase_fold"/>
</dbReference>
<dbReference type="EMBL" id="JACIBS010000001">
    <property type="protein sequence ID" value="MBB3663544.1"/>
    <property type="molecule type" value="Genomic_DNA"/>
</dbReference>
<keyword evidence="3" id="KW-1185">Reference proteome</keyword>
<evidence type="ECO:0000313" key="3">
    <source>
        <dbReference type="Proteomes" id="UP000564573"/>
    </source>
</evidence>
<organism evidence="2 3">
    <name type="scientific">Prauserella sediminis</name>
    <dbReference type="NCBI Taxonomy" id="577680"/>
    <lineage>
        <taxon>Bacteria</taxon>
        <taxon>Bacillati</taxon>
        <taxon>Actinomycetota</taxon>
        <taxon>Actinomycetes</taxon>
        <taxon>Pseudonocardiales</taxon>
        <taxon>Pseudonocardiaceae</taxon>
        <taxon>Prauserella</taxon>
        <taxon>Prauserella salsuginis group</taxon>
    </lineage>
</organism>
<dbReference type="RefSeq" id="WP_183782804.1">
    <property type="nucleotide sequence ID" value="NZ_JACIBS010000001.1"/>
</dbReference>
<reference evidence="2 3" key="1">
    <citation type="submission" date="2020-08" db="EMBL/GenBank/DDBJ databases">
        <title>Sequencing the genomes of 1000 actinobacteria strains.</title>
        <authorList>
            <person name="Klenk H.-P."/>
        </authorList>
    </citation>
    <scope>NUCLEOTIDE SEQUENCE [LARGE SCALE GENOMIC DNA]</scope>
    <source>
        <strain evidence="2 3">DSM 45267</strain>
    </source>
</reference>
<dbReference type="SUPFAM" id="SSF53474">
    <property type="entry name" value="alpha/beta-Hydrolases"/>
    <property type="match status" value="1"/>
</dbReference>
<dbReference type="Pfam" id="PF07819">
    <property type="entry name" value="PGAP1"/>
    <property type="match status" value="1"/>
</dbReference>
<comment type="caution">
    <text evidence="2">The sequence shown here is derived from an EMBL/GenBank/DDBJ whole genome shotgun (WGS) entry which is preliminary data.</text>
</comment>
<proteinExistence type="predicted"/>
<accession>A0A839XPX6</accession>
<dbReference type="GO" id="GO:0016788">
    <property type="term" value="F:hydrolase activity, acting on ester bonds"/>
    <property type="evidence" value="ECO:0007669"/>
    <property type="project" value="InterPro"/>
</dbReference>
<dbReference type="PROSITE" id="PS51318">
    <property type="entry name" value="TAT"/>
    <property type="match status" value="1"/>
</dbReference>
<dbReference type="AlphaFoldDB" id="A0A839XPX6"/>
<feature type="domain" description="GPI inositol-deacylase PGAP1-like alpha/beta" evidence="1">
    <location>
        <begin position="133"/>
        <end position="191"/>
    </location>
</feature>
<name>A0A839XPX6_9PSEU</name>
<dbReference type="Gene3D" id="3.40.50.1820">
    <property type="entry name" value="alpha/beta hydrolase"/>
    <property type="match status" value="1"/>
</dbReference>
<dbReference type="InterPro" id="IPR012908">
    <property type="entry name" value="PGAP1-ab_dom-like"/>
</dbReference>
<protein>
    <submittedName>
        <fullName evidence="2">Pimeloyl-ACP methyl ester carboxylesterase</fullName>
    </submittedName>
</protein>
<dbReference type="InterPro" id="IPR006311">
    <property type="entry name" value="TAT_signal"/>
</dbReference>
<evidence type="ECO:0000259" key="1">
    <source>
        <dbReference type="Pfam" id="PF07819"/>
    </source>
</evidence>
<dbReference type="Proteomes" id="UP000564573">
    <property type="component" value="Unassembled WGS sequence"/>
</dbReference>
<gene>
    <name evidence="2" type="ORF">FB384_002448</name>
</gene>